<name>A0A5B8M6N4_9MICO</name>
<dbReference type="PROSITE" id="PS50043">
    <property type="entry name" value="HTH_LUXR_2"/>
    <property type="match status" value="1"/>
</dbReference>
<dbReference type="PANTHER" id="PTHR44688:SF25">
    <property type="entry name" value="HTH LUXR-TYPE DOMAIN-CONTAINING PROTEIN"/>
    <property type="match status" value="1"/>
</dbReference>
<dbReference type="PRINTS" id="PR00038">
    <property type="entry name" value="HTHLUXR"/>
</dbReference>
<dbReference type="AlphaFoldDB" id="A0A5B8M6N4"/>
<dbReference type="OrthoDB" id="27092at2"/>
<organism evidence="6 7">
    <name type="scientific">Humibacter ginsenosidimutans</name>
    <dbReference type="NCBI Taxonomy" id="2599293"/>
    <lineage>
        <taxon>Bacteria</taxon>
        <taxon>Bacillati</taxon>
        <taxon>Actinomycetota</taxon>
        <taxon>Actinomycetes</taxon>
        <taxon>Micrococcales</taxon>
        <taxon>Microbacteriaceae</taxon>
        <taxon>Humibacter</taxon>
    </lineage>
</organism>
<dbReference type="KEGG" id="huw:FPZ11_14740"/>
<evidence type="ECO:0000259" key="5">
    <source>
        <dbReference type="PROSITE" id="PS50043"/>
    </source>
</evidence>
<gene>
    <name evidence="6" type="ORF">FPZ11_14740</name>
</gene>
<evidence type="ECO:0000256" key="4">
    <source>
        <dbReference type="SAM" id="MobiDB-lite"/>
    </source>
</evidence>
<dbReference type="GO" id="GO:0003677">
    <property type="term" value="F:DNA binding"/>
    <property type="evidence" value="ECO:0007669"/>
    <property type="project" value="UniProtKB-KW"/>
</dbReference>
<feature type="region of interest" description="Disordered" evidence="4">
    <location>
        <begin position="1"/>
        <end position="65"/>
    </location>
</feature>
<dbReference type="InterPro" id="IPR000792">
    <property type="entry name" value="Tscrpt_reg_LuxR_C"/>
</dbReference>
<keyword evidence="2" id="KW-0238">DNA-binding</keyword>
<dbReference type="Pfam" id="PF00196">
    <property type="entry name" value="GerE"/>
    <property type="match status" value="1"/>
</dbReference>
<dbReference type="InterPro" id="IPR011006">
    <property type="entry name" value="CheY-like_superfamily"/>
</dbReference>
<dbReference type="Gene3D" id="3.40.50.2300">
    <property type="match status" value="1"/>
</dbReference>
<feature type="domain" description="HTH luxR-type" evidence="5">
    <location>
        <begin position="228"/>
        <end position="293"/>
    </location>
</feature>
<dbReference type="CDD" id="cd06170">
    <property type="entry name" value="LuxR_C_like"/>
    <property type="match status" value="1"/>
</dbReference>
<evidence type="ECO:0000256" key="3">
    <source>
        <dbReference type="ARBA" id="ARBA00023163"/>
    </source>
</evidence>
<dbReference type="SMART" id="SM00421">
    <property type="entry name" value="HTH_LUXR"/>
    <property type="match status" value="1"/>
</dbReference>
<protein>
    <submittedName>
        <fullName evidence="6">Response regulator transcription factor</fullName>
    </submittedName>
</protein>
<sequence>MMIDWDKSEPRTADHLHRGTAQNGVGWGGERAHGGREPGQSGGNESRWTDSADSPATGRMPEPYVGVGRMGHIPIDAFASTTSTNAARFRDGSSGGKARQAGVVFGLRPGLVRDGITAILSESGAYVVLGSASDPERLVSMVERLQPDIVLFEPAMASPSTIGTIRRLVRAAPQTRGVLVALRAPDAVCRSVISAGAAACITQSMTAADVLDILSGSGPVLSAAVARDVKVGSILTPQERVVLALIAEAFSNVEIAAELRIAVGTVRRHANTIYRKLGAKSRVDAVRTAYAIGLTAHS</sequence>
<dbReference type="InterPro" id="IPR016032">
    <property type="entry name" value="Sig_transdc_resp-reg_C-effctor"/>
</dbReference>
<dbReference type="SUPFAM" id="SSF46894">
    <property type="entry name" value="C-terminal effector domain of the bipartite response regulators"/>
    <property type="match status" value="1"/>
</dbReference>
<accession>A0A5B8M6N4</accession>
<evidence type="ECO:0000313" key="6">
    <source>
        <dbReference type="EMBL" id="QDZ15861.1"/>
    </source>
</evidence>
<evidence type="ECO:0000256" key="1">
    <source>
        <dbReference type="ARBA" id="ARBA00023015"/>
    </source>
</evidence>
<feature type="compositionally biased region" description="Polar residues" evidence="4">
    <location>
        <begin position="43"/>
        <end position="54"/>
    </location>
</feature>
<evidence type="ECO:0000313" key="7">
    <source>
        <dbReference type="Proteomes" id="UP000320216"/>
    </source>
</evidence>
<dbReference type="EMBL" id="CP042305">
    <property type="protein sequence ID" value="QDZ15861.1"/>
    <property type="molecule type" value="Genomic_DNA"/>
</dbReference>
<proteinExistence type="predicted"/>
<dbReference type="GO" id="GO:0006355">
    <property type="term" value="P:regulation of DNA-templated transcription"/>
    <property type="evidence" value="ECO:0007669"/>
    <property type="project" value="InterPro"/>
</dbReference>
<dbReference type="SUPFAM" id="SSF52172">
    <property type="entry name" value="CheY-like"/>
    <property type="match status" value="1"/>
</dbReference>
<keyword evidence="1" id="KW-0805">Transcription regulation</keyword>
<evidence type="ECO:0000256" key="2">
    <source>
        <dbReference type="ARBA" id="ARBA00023125"/>
    </source>
</evidence>
<keyword evidence="7" id="KW-1185">Reference proteome</keyword>
<keyword evidence="3" id="KW-0804">Transcription</keyword>
<feature type="compositionally biased region" description="Basic and acidic residues" evidence="4">
    <location>
        <begin position="1"/>
        <end position="17"/>
    </location>
</feature>
<reference evidence="6 7" key="1">
    <citation type="submission" date="2019-07" db="EMBL/GenBank/DDBJ databases">
        <title>Full genome sequence of Humibacter sp. WJ7-1.</title>
        <authorList>
            <person name="Im W.-T."/>
        </authorList>
    </citation>
    <scope>NUCLEOTIDE SEQUENCE [LARGE SCALE GENOMIC DNA]</scope>
    <source>
        <strain evidence="6 7">WJ7-1</strain>
    </source>
</reference>
<dbReference type="PANTHER" id="PTHR44688">
    <property type="entry name" value="DNA-BINDING TRANSCRIPTIONAL ACTIVATOR DEVR_DOSR"/>
    <property type="match status" value="1"/>
</dbReference>
<dbReference type="Proteomes" id="UP000320216">
    <property type="component" value="Chromosome"/>
</dbReference>